<name>A0A937FFE9_9CLOT</name>
<feature type="chain" id="PRO_5038003222" evidence="1">
    <location>
        <begin position="29"/>
        <end position="281"/>
    </location>
</feature>
<proteinExistence type="predicted"/>
<protein>
    <submittedName>
        <fullName evidence="3">DUF4367 domain-containing protein</fullName>
    </submittedName>
</protein>
<dbReference type="Pfam" id="PF14285">
    <property type="entry name" value="DUF4367"/>
    <property type="match status" value="1"/>
</dbReference>
<dbReference type="InterPro" id="IPR025377">
    <property type="entry name" value="DUF4367"/>
</dbReference>
<dbReference type="PROSITE" id="PS51257">
    <property type="entry name" value="PROKAR_LIPOPROTEIN"/>
    <property type="match status" value="1"/>
</dbReference>
<dbReference type="Proteomes" id="UP000623681">
    <property type="component" value="Unassembled WGS sequence"/>
</dbReference>
<accession>A0A937FFE9</accession>
<evidence type="ECO:0000256" key="1">
    <source>
        <dbReference type="SAM" id="SignalP"/>
    </source>
</evidence>
<dbReference type="RefSeq" id="WP_202765823.1">
    <property type="nucleotide sequence ID" value="NZ_JAESWA010000005.1"/>
</dbReference>
<dbReference type="AlphaFoldDB" id="A0A937FFE9"/>
<comment type="caution">
    <text evidence="3">The sequence shown here is derived from an EMBL/GenBank/DDBJ whole genome shotgun (WGS) entry which is preliminary data.</text>
</comment>
<evidence type="ECO:0000313" key="4">
    <source>
        <dbReference type="Proteomes" id="UP000623681"/>
    </source>
</evidence>
<keyword evidence="1" id="KW-0732">Signal</keyword>
<evidence type="ECO:0000313" key="3">
    <source>
        <dbReference type="EMBL" id="MBL4930441.1"/>
    </source>
</evidence>
<evidence type="ECO:0000259" key="2">
    <source>
        <dbReference type="Pfam" id="PF14285"/>
    </source>
</evidence>
<keyword evidence="4" id="KW-1185">Reference proteome</keyword>
<reference evidence="3" key="1">
    <citation type="submission" date="2021-01" db="EMBL/GenBank/DDBJ databases">
        <title>Genome public.</title>
        <authorList>
            <person name="Liu C."/>
            <person name="Sun Q."/>
        </authorList>
    </citation>
    <scope>NUCLEOTIDE SEQUENCE</scope>
    <source>
        <strain evidence="3">YIM B02565</strain>
    </source>
</reference>
<organism evidence="3 4">
    <name type="scientific">Clostridium paridis</name>
    <dbReference type="NCBI Taxonomy" id="2803863"/>
    <lineage>
        <taxon>Bacteria</taxon>
        <taxon>Bacillati</taxon>
        <taxon>Bacillota</taxon>
        <taxon>Clostridia</taxon>
        <taxon>Eubacteriales</taxon>
        <taxon>Clostridiaceae</taxon>
        <taxon>Clostridium</taxon>
    </lineage>
</organism>
<feature type="signal peptide" evidence="1">
    <location>
        <begin position="1"/>
        <end position="28"/>
    </location>
</feature>
<dbReference type="EMBL" id="JAESWA010000005">
    <property type="protein sequence ID" value="MBL4930441.1"/>
    <property type="molecule type" value="Genomic_DNA"/>
</dbReference>
<feature type="domain" description="DUF4367" evidence="2">
    <location>
        <begin position="216"/>
        <end position="280"/>
    </location>
</feature>
<sequence>MLRTKKLVIAVCAALLVTACITVQPVKAAISSTLSIFRVENVKGINVTLEDIQQIQQKLSSGQGDISLDKIGSIKMQGGDNRYASQEEVKNLPDIDVALPSALGSVIPSINIVGPRSVDFTLNVKNVNQIMKSYGATKLLPENIDGKTFKVSFTSQVTMNYRINDKLINITQTKSPEITVPEDVNVDEIYNAIVDMPIIPQDLQSQLKSIKDWRNSLYIPVVESKMTQVDINGAKGYMTKDFANSEGAHKSAVIWYGKGVIYVVSGEIENGEILNIARSMR</sequence>
<gene>
    <name evidence="3" type="ORF">JK634_01265</name>
</gene>